<keyword evidence="10" id="KW-1185">Reference proteome</keyword>
<keyword evidence="4" id="KW-0472">Membrane</keyword>
<comment type="subcellular location">
    <subcellularLocation>
        <location evidence="1">Cell outer membrane</location>
    </subcellularLocation>
</comment>
<dbReference type="AlphaFoldDB" id="A0A5D4H383"/>
<comment type="similarity">
    <text evidence="2">Belongs to the SusD family.</text>
</comment>
<evidence type="ECO:0000313" key="10">
    <source>
        <dbReference type="Proteomes" id="UP000322362"/>
    </source>
</evidence>
<dbReference type="InterPro" id="IPR012944">
    <property type="entry name" value="SusD_RagB_dom"/>
</dbReference>
<keyword evidence="5" id="KW-0998">Cell outer membrane</keyword>
<dbReference type="InterPro" id="IPR011990">
    <property type="entry name" value="TPR-like_helical_dom_sf"/>
</dbReference>
<feature type="domain" description="RagB/SusD" evidence="7">
    <location>
        <begin position="324"/>
        <end position="423"/>
    </location>
</feature>
<dbReference type="CDD" id="cd08977">
    <property type="entry name" value="SusD"/>
    <property type="match status" value="1"/>
</dbReference>
<dbReference type="RefSeq" id="WP_148920211.1">
    <property type="nucleotide sequence ID" value="NZ_VTAV01000012.1"/>
</dbReference>
<evidence type="ECO:0000259" key="8">
    <source>
        <dbReference type="Pfam" id="PF14322"/>
    </source>
</evidence>
<dbReference type="Proteomes" id="UP000322362">
    <property type="component" value="Unassembled WGS sequence"/>
</dbReference>
<dbReference type="Pfam" id="PF07980">
    <property type="entry name" value="SusD_RagB"/>
    <property type="match status" value="1"/>
</dbReference>
<proteinExistence type="inferred from homology"/>
<protein>
    <submittedName>
        <fullName evidence="9">RagB/SusD family nutrient uptake outer membrane protein</fullName>
    </submittedName>
</protein>
<accession>A0A5D4H383</accession>
<organism evidence="9 10">
    <name type="scientific">Sphingobacterium phlebotomi</name>
    <dbReference type="NCBI Taxonomy" id="2605433"/>
    <lineage>
        <taxon>Bacteria</taxon>
        <taxon>Pseudomonadati</taxon>
        <taxon>Bacteroidota</taxon>
        <taxon>Sphingobacteriia</taxon>
        <taxon>Sphingobacteriales</taxon>
        <taxon>Sphingobacteriaceae</taxon>
        <taxon>Sphingobacterium</taxon>
    </lineage>
</organism>
<feature type="domain" description="SusD-like N-terminal" evidence="8">
    <location>
        <begin position="83"/>
        <end position="228"/>
    </location>
</feature>
<feature type="chain" id="PRO_5022756249" evidence="6">
    <location>
        <begin position="25"/>
        <end position="456"/>
    </location>
</feature>
<evidence type="ECO:0000256" key="3">
    <source>
        <dbReference type="ARBA" id="ARBA00022729"/>
    </source>
</evidence>
<dbReference type="GO" id="GO:0009279">
    <property type="term" value="C:cell outer membrane"/>
    <property type="evidence" value="ECO:0007669"/>
    <property type="project" value="UniProtKB-SubCell"/>
</dbReference>
<dbReference type="EMBL" id="VTAV01000012">
    <property type="protein sequence ID" value="TYR34489.1"/>
    <property type="molecule type" value="Genomic_DNA"/>
</dbReference>
<evidence type="ECO:0000256" key="4">
    <source>
        <dbReference type="ARBA" id="ARBA00023136"/>
    </source>
</evidence>
<reference evidence="9 10" key="1">
    <citation type="submission" date="2019-08" db="EMBL/GenBank/DDBJ databases">
        <title>Phlebobacter frassis gen. nov. sp. nov., a new member of family Sphingobacteriaceae isolated from sand fly rearing media.</title>
        <authorList>
            <person name="Kakumanu M.L."/>
            <person name="Marayati B.F."/>
            <person name="Wada-Katsumata A."/>
            <person name="Wasserberg G."/>
            <person name="Schal C."/>
            <person name="Apperson C.S."/>
            <person name="Ponnusamy L."/>
        </authorList>
    </citation>
    <scope>NUCLEOTIDE SEQUENCE [LARGE SCALE GENOMIC DNA]</scope>
    <source>
        <strain evidence="9 10">SSI9</strain>
    </source>
</reference>
<evidence type="ECO:0000313" key="9">
    <source>
        <dbReference type="EMBL" id="TYR34489.1"/>
    </source>
</evidence>
<evidence type="ECO:0000256" key="6">
    <source>
        <dbReference type="SAM" id="SignalP"/>
    </source>
</evidence>
<dbReference type="Gene3D" id="1.25.40.390">
    <property type="match status" value="1"/>
</dbReference>
<gene>
    <name evidence="9" type="ORF">FXV77_15850</name>
</gene>
<dbReference type="PROSITE" id="PS51257">
    <property type="entry name" value="PROKAR_LIPOPROTEIN"/>
    <property type="match status" value="1"/>
</dbReference>
<name>A0A5D4H383_9SPHI</name>
<keyword evidence="3 6" id="KW-0732">Signal</keyword>
<dbReference type="Pfam" id="PF14322">
    <property type="entry name" value="SusD-like_3"/>
    <property type="match status" value="1"/>
</dbReference>
<evidence type="ECO:0000256" key="2">
    <source>
        <dbReference type="ARBA" id="ARBA00006275"/>
    </source>
</evidence>
<evidence type="ECO:0000256" key="5">
    <source>
        <dbReference type="ARBA" id="ARBA00023237"/>
    </source>
</evidence>
<evidence type="ECO:0000259" key="7">
    <source>
        <dbReference type="Pfam" id="PF07980"/>
    </source>
</evidence>
<comment type="caution">
    <text evidence="9">The sequence shown here is derived from an EMBL/GenBank/DDBJ whole genome shotgun (WGS) entry which is preliminary data.</text>
</comment>
<sequence length="456" mass="51665">MKLSTSIRKIFALALIGVSALAQSCTDYFLAIEPIESVSDNVVIVDEATAETAILGVYNQLQDRLYYGGDGFAATAYLSGGDHIWVGTLNYYNAFPSHTYRPDNTLLDNVWSQIFTVINGANNVIEKVESLSGESISEEKRNLFVGEAYFIRALAYFDLGRAWGNVPVVLEPTRAPNDFSGIKQSNQKDVFQQVLQDLDKAESLLPETLDRNRVTKKTVYALKARVHLYNEDWEEAVTYSTHIIQDSSYELVTWPTILSNLNTRESIFELAFSAVDQSSHFGSWSSIDYRNQFAPGLEIYAYLQDATEAGDRTRLIEDNSSAAIRNYFVQKLYWRATGENPTYVLRLGEQYLIRAEASLKKLNPDAEQALADINAVRARANASLYHEFLSNEELVEAIEKERRLEFPLEPHRWFDLVRTKRAGEVLGVTNNNLWLFPIPFNDLEVDDDLVQNPGYN</sequence>
<dbReference type="InterPro" id="IPR033985">
    <property type="entry name" value="SusD-like_N"/>
</dbReference>
<dbReference type="SUPFAM" id="SSF48452">
    <property type="entry name" value="TPR-like"/>
    <property type="match status" value="1"/>
</dbReference>
<feature type="signal peptide" evidence="6">
    <location>
        <begin position="1"/>
        <end position="24"/>
    </location>
</feature>
<evidence type="ECO:0000256" key="1">
    <source>
        <dbReference type="ARBA" id="ARBA00004442"/>
    </source>
</evidence>